<dbReference type="InterPro" id="IPR029044">
    <property type="entry name" value="Nucleotide-diphossugar_trans"/>
</dbReference>
<dbReference type="PANTHER" id="PTHR43630">
    <property type="entry name" value="POLY-BETA-1,6-N-ACETYL-D-GLUCOSAMINE SYNTHASE"/>
    <property type="match status" value="1"/>
</dbReference>
<evidence type="ECO:0000259" key="1">
    <source>
        <dbReference type="Pfam" id="PF00535"/>
    </source>
</evidence>
<gene>
    <name evidence="2" type="ORF">EV385_2214</name>
</gene>
<dbReference type="InterPro" id="IPR011990">
    <property type="entry name" value="TPR-like_helical_dom_sf"/>
</dbReference>
<dbReference type="CDD" id="cd02511">
    <property type="entry name" value="Beta4Glucosyltransferase"/>
    <property type="match status" value="1"/>
</dbReference>
<dbReference type="Pfam" id="PF14559">
    <property type="entry name" value="TPR_19"/>
    <property type="match status" value="1"/>
</dbReference>
<keyword evidence="3" id="KW-1185">Reference proteome</keyword>
<proteinExistence type="predicted"/>
<dbReference type="Gene3D" id="1.25.40.10">
    <property type="entry name" value="Tetratricopeptide repeat domain"/>
    <property type="match status" value="1"/>
</dbReference>
<reference evidence="2 3" key="1">
    <citation type="submission" date="2019-02" db="EMBL/GenBank/DDBJ databases">
        <title>Sequencing the genomes of 1000 actinobacteria strains.</title>
        <authorList>
            <person name="Klenk H.-P."/>
        </authorList>
    </citation>
    <scope>NUCLEOTIDE SEQUENCE [LARGE SCALE GENOMIC DNA]</scope>
    <source>
        <strain evidence="2 3">DSM 45162</strain>
    </source>
</reference>
<evidence type="ECO:0000313" key="3">
    <source>
        <dbReference type="Proteomes" id="UP000292564"/>
    </source>
</evidence>
<keyword evidence="2" id="KW-0808">Transferase</keyword>
<dbReference type="Proteomes" id="UP000292564">
    <property type="component" value="Unassembled WGS sequence"/>
</dbReference>
<dbReference type="RefSeq" id="WP_165449440.1">
    <property type="nucleotide sequence ID" value="NZ_SHKY01000001.1"/>
</dbReference>
<accession>A0A4Q7ZHX6</accession>
<evidence type="ECO:0000313" key="2">
    <source>
        <dbReference type="EMBL" id="RZU50442.1"/>
    </source>
</evidence>
<dbReference type="SMART" id="SM00028">
    <property type="entry name" value="TPR"/>
    <property type="match status" value="2"/>
</dbReference>
<feature type="domain" description="Glycosyltransferase 2-like" evidence="1">
    <location>
        <begin position="218"/>
        <end position="340"/>
    </location>
</feature>
<comment type="caution">
    <text evidence="2">The sequence shown here is derived from an EMBL/GenBank/DDBJ whole genome shotgun (WGS) entry which is preliminary data.</text>
</comment>
<dbReference type="AlphaFoldDB" id="A0A4Q7ZHX6"/>
<sequence>MPVSVIVTASGTADEFQKFLDGLRPTLGLRDEVVCVLPPRRPDLAAKTRAQSWLTVVDDASPEQGARWSAGLSATNHPIAVLLDGDTLLTPNWLDAVAAAFDDPTVVAAGPRCFRTFGPQRVGLPPEALASVTKFKAYARQWRQDNRGLTEVDRLGPVCVAVRREALARVGGPTLDMPYEKLREHGRLLLVESALIAHFGGRQCALVPAPPIDAPLLSACLITKDEEAVIAECLSALRDAADEIVVYDTGSTDRTREIAREHGAHVVDGYWDDHFGDARNRSIAHSRGQWSFTVDADEVVQGDVTALRHQLATAERTVDGFLVPQVSQTATGNVTVQSTRLFRAHENRYRGRLHEHVVHRITGEIPETRPIDGLALLHSGYLETSFATKDKVGRNARLAELARDEGPEALFNLARSVSKAGDPEAAIEACRSGLAAHPDSFIRTGLLYTLIRCCAQTGRLDEASAALSDLRKVAREPVTVDEAEIVIRATEGDHERVLEILRGMPETATNDFGMAAGRREMAPNEVASLRATGRAAEAAEILRPALRAGRLLLPLEVMSTVLDEAGSDLTELVRLIPEPAVREVLYSTRTASPELADAVIEALWQRFPGDPRIFGVVVWLADRLPLNRAIEWSRRLREQDLAKYCPLLATATSTERPAVQRALAAAAALEFFGDQAALAPLAEALDQVPDEQTSAVLEELRALAPGVASAIEMV</sequence>
<dbReference type="Pfam" id="PF00535">
    <property type="entry name" value="Glycos_transf_2"/>
    <property type="match status" value="1"/>
</dbReference>
<dbReference type="SUPFAM" id="SSF53448">
    <property type="entry name" value="Nucleotide-diphospho-sugar transferases"/>
    <property type="match status" value="2"/>
</dbReference>
<name>A0A4Q7ZHX6_9ACTN</name>
<dbReference type="InterPro" id="IPR001173">
    <property type="entry name" value="Glyco_trans_2-like"/>
</dbReference>
<organism evidence="2 3">
    <name type="scientific">Krasilnikovia cinnamomea</name>
    <dbReference type="NCBI Taxonomy" id="349313"/>
    <lineage>
        <taxon>Bacteria</taxon>
        <taxon>Bacillati</taxon>
        <taxon>Actinomycetota</taxon>
        <taxon>Actinomycetes</taxon>
        <taxon>Micromonosporales</taxon>
        <taxon>Micromonosporaceae</taxon>
        <taxon>Krasilnikovia</taxon>
    </lineage>
</organism>
<dbReference type="PANTHER" id="PTHR43630:SF2">
    <property type="entry name" value="GLYCOSYLTRANSFERASE"/>
    <property type="match status" value="1"/>
</dbReference>
<dbReference type="Gene3D" id="3.90.550.10">
    <property type="entry name" value="Spore Coat Polysaccharide Biosynthesis Protein SpsA, Chain A"/>
    <property type="match status" value="2"/>
</dbReference>
<dbReference type="InterPro" id="IPR019734">
    <property type="entry name" value="TPR_rpt"/>
</dbReference>
<dbReference type="GO" id="GO:0016740">
    <property type="term" value="F:transferase activity"/>
    <property type="evidence" value="ECO:0007669"/>
    <property type="project" value="UniProtKB-KW"/>
</dbReference>
<protein>
    <submittedName>
        <fullName evidence="2">Glycosyl transferase family 2</fullName>
    </submittedName>
</protein>
<dbReference type="SUPFAM" id="SSF48452">
    <property type="entry name" value="TPR-like"/>
    <property type="match status" value="1"/>
</dbReference>
<dbReference type="EMBL" id="SHKY01000001">
    <property type="protein sequence ID" value="RZU50442.1"/>
    <property type="molecule type" value="Genomic_DNA"/>
</dbReference>